<evidence type="ECO:0000313" key="3">
    <source>
        <dbReference type="Proteomes" id="UP000077262"/>
    </source>
</evidence>
<evidence type="ECO:0000259" key="1">
    <source>
        <dbReference type="Pfam" id="PF08281"/>
    </source>
</evidence>
<accession>A0A177JSB6</accession>
<protein>
    <recommendedName>
        <fullName evidence="1">RNA polymerase sigma factor 70 region 4 type 2 domain-containing protein</fullName>
    </recommendedName>
</protein>
<dbReference type="InterPro" id="IPR036388">
    <property type="entry name" value="WH-like_DNA-bd_sf"/>
</dbReference>
<proteinExistence type="predicted"/>
<name>A0A177JSB6_SPHYA</name>
<dbReference type="Proteomes" id="UP000077262">
    <property type="component" value="Unassembled WGS sequence"/>
</dbReference>
<dbReference type="GO" id="GO:0016987">
    <property type="term" value="F:sigma factor activity"/>
    <property type="evidence" value="ECO:0007669"/>
    <property type="project" value="InterPro"/>
</dbReference>
<feature type="domain" description="RNA polymerase sigma factor 70 region 4 type 2" evidence="1">
    <location>
        <begin position="1"/>
        <end position="45"/>
    </location>
</feature>
<dbReference type="Pfam" id="PF08281">
    <property type="entry name" value="Sigma70_r4_2"/>
    <property type="match status" value="1"/>
</dbReference>
<sequence length="175" mass="20229">MDSLPPLLRTVFLLHRVDELGYNEIGRRLTIPITAVQACLSEALLAIDAALDGRPHSPRQREPIIGAEQRLRKRHRRYCARRLRHVGIILPIPWDDSADDDVTVLRSLVNALPDRAFETGFLTLVDNRDIDEIARRKGLSRWDMMRRVLLASAHLAWRPMTFGEWLAEVVRRRAR</sequence>
<gene>
    <name evidence="2" type="ORF">AX777_10815</name>
</gene>
<dbReference type="InterPro" id="IPR013324">
    <property type="entry name" value="RNA_pol_sigma_r3/r4-like"/>
</dbReference>
<comment type="caution">
    <text evidence="2">The sequence shown here is derived from an EMBL/GenBank/DDBJ whole genome shotgun (WGS) entry which is preliminary data.</text>
</comment>
<dbReference type="GO" id="GO:0006352">
    <property type="term" value="P:DNA-templated transcription initiation"/>
    <property type="evidence" value="ECO:0007669"/>
    <property type="project" value="InterPro"/>
</dbReference>
<dbReference type="EMBL" id="LSTR01000035">
    <property type="protein sequence ID" value="OAH43311.1"/>
    <property type="molecule type" value="Genomic_DNA"/>
</dbReference>
<dbReference type="AlphaFoldDB" id="A0A177JSB6"/>
<reference evidence="2 3" key="1">
    <citation type="submission" date="2016-02" db="EMBL/GenBank/DDBJ databases">
        <authorList>
            <person name="Wen L."/>
            <person name="He K."/>
            <person name="Yang H."/>
        </authorList>
    </citation>
    <scope>NUCLEOTIDE SEQUENCE [LARGE SCALE GENOMIC DNA]</scope>
    <source>
        <strain evidence="2 3">CD09_2</strain>
    </source>
</reference>
<dbReference type="Gene3D" id="1.10.10.10">
    <property type="entry name" value="Winged helix-like DNA-binding domain superfamily/Winged helix DNA-binding domain"/>
    <property type="match status" value="1"/>
</dbReference>
<dbReference type="GO" id="GO:0003677">
    <property type="term" value="F:DNA binding"/>
    <property type="evidence" value="ECO:0007669"/>
    <property type="project" value="InterPro"/>
</dbReference>
<dbReference type="SUPFAM" id="SSF88659">
    <property type="entry name" value="Sigma3 and sigma4 domains of RNA polymerase sigma factors"/>
    <property type="match status" value="1"/>
</dbReference>
<organism evidence="2 3">
    <name type="scientific">Sphingobium yanoikuyae</name>
    <name type="common">Sphingomonas yanoikuyae</name>
    <dbReference type="NCBI Taxonomy" id="13690"/>
    <lineage>
        <taxon>Bacteria</taxon>
        <taxon>Pseudomonadati</taxon>
        <taxon>Pseudomonadota</taxon>
        <taxon>Alphaproteobacteria</taxon>
        <taxon>Sphingomonadales</taxon>
        <taxon>Sphingomonadaceae</taxon>
        <taxon>Sphingobium</taxon>
    </lineage>
</organism>
<dbReference type="InterPro" id="IPR013249">
    <property type="entry name" value="RNA_pol_sigma70_r4_t2"/>
</dbReference>
<evidence type="ECO:0000313" key="2">
    <source>
        <dbReference type="EMBL" id="OAH43311.1"/>
    </source>
</evidence>